<reference evidence="3 4" key="1">
    <citation type="journal article" date="2017" name="Nat. Ecol. Evol.">
        <title>Scallop genome provides insights into evolution of bilaterian karyotype and development.</title>
        <authorList>
            <person name="Wang S."/>
            <person name="Zhang J."/>
            <person name="Jiao W."/>
            <person name="Li J."/>
            <person name="Xun X."/>
            <person name="Sun Y."/>
            <person name="Guo X."/>
            <person name="Huan P."/>
            <person name="Dong B."/>
            <person name="Zhang L."/>
            <person name="Hu X."/>
            <person name="Sun X."/>
            <person name="Wang J."/>
            <person name="Zhao C."/>
            <person name="Wang Y."/>
            <person name="Wang D."/>
            <person name="Huang X."/>
            <person name="Wang R."/>
            <person name="Lv J."/>
            <person name="Li Y."/>
            <person name="Zhang Z."/>
            <person name="Liu B."/>
            <person name="Lu W."/>
            <person name="Hui Y."/>
            <person name="Liang J."/>
            <person name="Zhou Z."/>
            <person name="Hou R."/>
            <person name="Li X."/>
            <person name="Liu Y."/>
            <person name="Li H."/>
            <person name="Ning X."/>
            <person name="Lin Y."/>
            <person name="Zhao L."/>
            <person name="Xing Q."/>
            <person name="Dou J."/>
            <person name="Li Y."/>
            <person name="Mao J."/>
            <person name="Guo H."/>
            <person name="Dou H."/>
            <person name="Li T."/>
            <person name="Mu C."/>
            <person name="Jiang W."/>
            <person name="Fu Q."/>
            <person name="Fu X."/>
            <person name="Miao Y."/>
            <person name="Liu J."/>
            <person name="Yu Q."/>
            <person name="Li R."/>
            <person name="Liao H."/>
            <person name="Li X."/>
            <person name="Kong Y."/>
            <person name="Jiang Z."/>
            <person name="Chourrout D."/>
            <person name="Li R."/>
            <person name="Bao Z."/>
        </authorList>
    </citation>
    <scope>NUCLEOTIDE SEQUENCE [LARGE SCALE GENOMIC DNA]</scope>
    <source>
        <strain evidence="3 4">PY_sf001</strain>
    </source>
</reference>
<feature type="compositionally biased region" description="Low complexity" evidence="1">
    <location>
        <begin position="195"/>
        <end position="205"/>
    </location>
</feature>
<dbReference type="InterPro" id="IPR003892">
    <property type="entry name" value="CUE"/>
</dbReference>
<feature type="compositionally biased region" description="Polar residues" evidence="1">
    <location>
        <begin position="110"/>
        <end position="120"/>
    </location>
</feature>
<dbReference type="Pfam" id="PF02845">
    <property type="entry name" value="CUE"/>
    <property type="match status" value="1"/>
</dbReference>
<dbReference type="SMART" id="SM00546">
    <property type="entry name" value="CUE"/>
    <property type="match status" value="1"/>
</dbReference>
<dbReference type="PANTHER" id="PTHR13467:SF3">
    <property type="entry name" value="CUE DOMAIN-CONTAINING PROTEIN 1"/>
    <property type="match status" value="1"/>
</dbReference>
<organism evidence="3 4">
    <name type="scientific">Mizuhopecten yessoensis</name>
    <name type="common">Japanese scallop</name>
    <name type="synonym">Patinopecten yessoensis</name>
    <dbReference type="NCBI Taxonomy" id="6573"/>
    <lineage>
        <taxon>Eukaryota</taxon>
        <taxon>Metazoa</taxon>
        <taxon>Spiralia</taxon>
        <taxon>Lophotrochozoa</taxon>
        <taxon>Mollusca</taxon>
        <taxon>Bivalvia</taxon>
        <taxon>Autobranchia</taxon>
        <taxon>Pteriomorphia</taxon>
        <taxon>Pectinida</taxon>
        <taxon>Pectinoidea</taxon>
        <taxon>Pectinidae</taxon>
        <taxon>Mizuhopecten</taxon>
    </lineage>
</organism>
<feature type="region of interest" description="Disordered" evidence="1">
    <location>
        <begin position="1"/>
        <end position="64"/>
    </location>
</feature>
<feature type="domain" description="CUE" evidence="2">
    <location>
        <begin position="67"/>
        <end position="110"/>
    </location>
</feature>
<feature type="compositionally biased region" description="Polar residues" evidence="1">
    <location>
        <begin position="333"/>
        <end position="364"/>
    </location>
</feature>
<feature type="compositionally biased region" description="Basic residues" evidence="1">
    <location>
        <begin position="304"/>
        <end position="323"/>
    </location>
</feature>
<evidence type="ECO:0000313" key="4">
    <source>
        <dbReference type="Proteomes" id="UP000242188"/>
    </source>
</evidence>
<proteinExistence type="predicted"/>
<feature type="compositionally biased region" description="Polar residues" evidence="1">
    <location>
        <begin position="144"/>
        <end position="185"/>
    </location>
</feature>
<sequence length="595" mass="67350">MATADTTQPQKHSSRRRSRNQPSSRMENDFVPNNSTSSETPGESSSHGHHHHHRLSRQSSRPTKQLDFYQAMSDFKVMFPMMENDVIEAVLRANDGAVDATIDQLLTMSIDNDGSESPVTVPSDLISPLSDDCPEYNEERTEDSPPSYTEAVHSQASSSIWTTPISSQAQDHSTSSTIKNKSPSGSLKKEHSGSKRSPSSSLGSRYRGRDLLDGDVDELSLSNTEPKRPLPNTDIIQSRLPKRNFRNWNPPMLGTLPEDFLRLTFTPQPPSSLTLSTPPMLSSPVHQSLDDMASSHDVTPKSQSSRHRHSKSSRSHGERKRMSRSLSEKTSEKSWLTSQNNKDTSPLMHQSSFSARGSNPGSKTLMISSLEFSQDMLDEKMKENERRRKRAVMNADPEMSQYLEDERLAIMLQNSEFLEELRSNEDFMKTLERDRMNLSAFEPIPEPPQQLPPLEHEGYGEDSTDHMDAFPFSQPIPKEKDDDAELRRQLKNMGGASRKQFVALAKKFFSRKKKKMTLKQIQKEKLAPSMVNLLDSDEEDYNAHDHMNHPYNQRTDIEPLPSSITAVPSYKTVQRPPYHPDTVTSYHDNHASDMV</sequence>
<dbReference type="Gene3D" id="1.10.8.10">
    <property type="entry name" value="DNA helicase RuvA subunit, C-terminal domain"/>
    <property type="match status" value="1"/>
</dbReference>
<dbReference type="InterPro" id="IPR040192">
    <property type="entry name" value="CUEDC1"/>
</dbReference>
<dbReference type="InterPro" id="IPR009060">
    <property type="entry name" value="UBA-like_sf"/>
</dbReference>
<dbReference type="InterPro" id="IPR040195">
    <property type="entry name" value="CUE_CUED1"/>
</dbReference>
<dbReference type="AlphaFoldDB" id="A0A210PRM0"/>
<evidence type="ECO:0000256" key="1">
    <source>
        <dbReference type="SAM" id="MobiDB-lite"/>
    </source>
</evidence>
<feature type="compositionally biased region" description="Low complexity" evidence="1">
    <location>
        <begin position="35"/>
        <end position="45"/>
    </location>
</feature>
<feature type="compositionally biased region" description="Polar residues" evidence="1">
    <location>
        <begin position="1"/>
        <end position="11"/>
    </location>
</feature>
<feature type="region of interest" description="Disordered" evidence="1">
    <location>
        <begin position="263"/>
        <end position="364"/>
    </location>
</feature>
<feature type="compositionally biased region" description="Basic residues" evidence="1">
    <location>
        <begin position="47"/>
        <end position="56"/>
    </location>
</feature>
<protein>
    <submittedName>
        <fullName evidence="3">CUE domain-containing protein 1</fullName>
    </submittedName>
</protein>
<dbReference type="EMBL" id="NEDP02005541">
    <property type="protein sequence ID" value="OWF39139.1"/>
    <property type="molecule type" value="Genomic_DNA"/>
</dbReference>
<dbReference type="STRING" id="6573.A0A210PRM0"/>
<feature type="region of interest" description="Disordered" evidence="1">
    <location>
        <begin position="110"/>
        <end position="249"/>
    </location>
</feature>
<dbReference type="OrthoDB" id="5794653at2759"/>
<comment type="caution">
    <text evidence="3">The sequence shown here is derived from an EMBL/GenBank/DDBJ whole genome shotgun (WGS) entry which is preliminary data.</text>
</comment>
<dbReference type="CDD" id="cd14366">
    <property type="entry name" value="CUE_CUED1"/>
    <property type="match status" value="1"/>
</dbReference>
<feature type="region of interest" description="Disordered" evidence="1">
    <location>
        <begin position="572"/>
        <end position="595"/>
    </location>
</feature>
<accession>A0A210PRM0</accession>
<keyword evidence="4" id="KW-1185">Reference proteome</keyword>
<feature type="compositionally biased region" description="Low complexity" evidence="1">
    <location>
        <begin position="263"/>
        <end position="284"/>
    </location>
</feature>
<gene>
    <name evidence="3" type="ORF">KP79_PYT16208</name>
</gene>
<evidence type="ECO:0000313" key="3">
    <source>
        <dbReference type="EMBL" id="OWF39139.1"/>
    </source>
</evidence>
<dbReference type="PROSITE" id="PS51140">
    <property type="entry name" value="CUE"/>
    <property type="match status" value="1"/>
</dbReference>
<evidence type="ECO:0000259" key="2">
    <source>
        <dbReference type="PROSITE" id="PS51140"/>
    </source>
</evidence>
<dbReference type="GO" id="GO:0043130">
    <property type="term" value="F:ubiquitin binding"/>
    <property type="evidence" value="ECO:0007669"/>
    <property type="project" value="InterPro"/>
</dbReference>
<dbReference type="SUPFAM" id="SSF46934">
    <property type="entry name" value="UBA-like"/>
    <property type="match status" value="1"/>
</dbReference>
<name>A0A210PRM0_MIZYE</name>
<dbReference type="Proteomes" id="UP000242188">
    <property type="component" value="Unassembled WGS sequence"/>
</dbReference>
<dbReference type="PANTHER" id="PTHR13467">
    <property type="entry name" value="CUE DOMAIN CONTAINING PROTEIN 1"/>
    <property type="match status" value="1"/>
</dbReference>